<reference evidence="2" key="1">
    <citation type="journal article" date="2018" name="Nat. Microbiol.">
        <title>Leveraging single-cell genomics to expand the fungal tree of life.</title>
        <authorList>
            <person name="Ahrendt S.R."/>
            <person name="Quandt C.A."/>
            <person name="Ciobanu D."/>
            <person name="Clum A."/>
            <person name="Salamov A."/>
            <person name="Andreopoulos B."/>
            <person name="Cheng J.F."/>
            <person name="Woyke T."/>
            <person name="Pelin A."/>
            <person name="Henrissat B."/>
            <person name="Reynolds N.K."/>
            <person name="Benny G.L."/>
            <person name="Smith M.E."/>
            <person name="James T.Y."/>
            <person name="Grigoriev I.V."/>
        </authorList>
    </citation>
    <scope>NUCLEOTIDE SEQUENCE [LARGE SCALE GENOMIC DNA]</scope>
    <source>
        <strain evidence="2">RSA 1356</strain>
    </source>
</reference>
<accession>A0A4V1IXE0</accession>
<dbReference type="EMBL" id="KZ992439">
    <property type="protein sequence ID" value="RKP10729.1"/>
    <property type="molecule type" value="Genomic_DNA"/>
</dbReference>
<sequence length="171" mass="17955">MAYLPCRICRSAVILACCATTIGRHGVGHAHGRMIVSVSGGQCASLGAEWPATCDMFIVASLDGCGIRTAHAVDDRADSDLLIAHAHPFPSIDIAHILCHASQCGRVCITAGRRELCRTRLPCAPVVATMRAHIFVATQRPAVAAPLTAADRSDILADWLAVTSVFGASLL</sequence>
<organism evidence="1 2">
    <name type="scientific">Thamnocephalis sphaerospora</name>
    <dbReference type="NCBI Taxonomy" id="78915"/>
    <lineage>
        <taxon>Eukaryota</taxon>
        <taxon>Fungi</taxon>
        <taxon>Fungi incertae sedis</taxon>
        <taxon>Zoopagomycota</taxon>
        <taxon>Zoopagomycotina</taxon>
        <taxon>Zoopagomycetes</taxon>
        <taxon>Zoopagales</taxon>
        <taxon>Sigmoideomycetaceae</taxon>
        <taxon>Thamnocephalis</taxon>
    </lineage>
</organism>
<name>A0A4V1IXE0_9FUNG</name>
<evidence type="ECO:0000313" key="2">
    <source>
        <dbReference type="Proteomes" id="UP000271241"/>
    </source>
</evidence>
<dbReference type="AlphaFoldDB" id="A0A4V1IXE0"/>
<protein>
    <submittedName>
        <fullName evidence="1">Uncharacterized protein</fullName>
    </submittedName>
</protein>
<proteinExistence type="predicted"/>
<dbReference type="Proteomes" id="UP000271241">
    <property type="component" value="Unassembled WGS sequence"/>
</dbReference>
<gene>
    <name evidence="1" type="ORF">THASP1DRAFT_21600</name>
</gene>
<evidence type="ECO:0000313" key="1">
    <source>
        <dbReference type="EMBL" id="RKP10729.1"/>
    </source>
</evidence>
<keyword evidence="2" id="KW-1185">Reference proteome</keyword>